<dbReference type="AlphaFoldDB" id="A0A1D2QNA4"/>
<protein>
    <submittedName>
        <fullName evidence="2">Uncharacterized protein</fullName>
    </submittedName>
</protein>
<dbReference type="STRING" id="62101.AB835_10865"/>
<keyword evidence="1" id="KW-0812">Transmembrane</keyword>
<accession>A0A1D2QNA4</accession>
<keyword evidence="1" id="KW-0472">Membrane</keyword>
<evidence type="ECO:0000313" key="3">
    <source>
        <dbReference type="Proteomes" id="UP000242502"/>
    </source>
</evidence>
<feature type="transmembrane region" description="Helical" evidence="1">
    <location>
        <begin position="12"/>
        <end position="30"/>
    </location>
</feature>
<dbReference type="EMBL" id="MDLC01000041">
    <property type="protein sequence ID" value="ODS23045.1"/>
    <property type="molecule type" value="Genomic_DNA"/>
</dbReference>
<organism evidence="2 3">
    <name type="scientific">Candidatus Endobugula sertula</name>
    <name type="common">Bugula neritina bacterial symbiont</name>
    <dbReference type="NCBI Taxonomy" id="62101"/>
    <lineage>
        <taxon>Bacteria</taxon>
        <taxon>Pseudomonadati</taxon>
        <taxon>Pseudomonadota</taxon>
        <taxon>Gammaproteobacteria</taxon>
        <taxon>Cellvibrionales</taxon>
        <taxon>Cellvibrionaceae</taxon>
        <taxon>Candidatus Endobugula</taxon>
    </lineage>
</organism>
<keyword evidence="1" id="KW-1133">Transmembrane helix</keyword>
<feature type="transmembrane region" description="Helical" evidence="1">
    <location>
        <begin position="50"/>
        <end position="82"/>
    </location>
</feature>
<comment type="caution">
    <text evidence="2">The sequence shown here is derived from an EMBL/GenBank/DDBJ whole genome shotgun (WGS) entry which is preliminary data.</text>
</comment>
<reference evidence="2 3" key="1">
    <citation type="journal article" date="2016" name="Appl. Environ. Microbiol.">
        <title>Lack of Overt Genome Reduction in the Bryostatin-Producing Bryozoan Symbiont "Candidatus Endobugula sertula".</title>
        <authorList>
            <person name="Miller I.J."/>
            <person name="Vanee N."/>
            <person name="Fong S.S."/>
            <person name="Lim-Fong G.E."/>
            <person name="Kwan J.C."/>
        </authorList>
    </citation>
    <scope>NUCLEOTIDE SEQUENCE [LARGE SCALE GENOMIC DNA]</scope>
    <source>
        <strain evidence="2">AB1-4</strain>
    </source>
</reference>
<gene>
    <name evidence="2" type="ORF">AB835_10865</name>
</gene>
<proteinExistence type="predicted"/>
<dbReference type="Proteomes" id="UP000242502">
    <property type="component" value="Unassembled WGS sequence"/>
</dbReference>
<evidence type="ECO:0000313" key="2">
    <source>
        <dbReference type="EMBL" id="ODS23045.1"/>
    </source>
</evidence>
<sequence>MQQASGLEKAIGGFANAIAAIGVLFLIPLITRHLRESVFDYIDRYMDVVWAYYGSWAFVILAAIAVFCGAAAFLQIFVQWIFRRSLSRDLNRDGGSW</sequence>
<evidence type="ECO:0000256" key="1">
    <source>
        <dbReference type="SAM" id="Phobius"/>
    </source>
</evidence>
<name>A0A1D2QNA4_9GAMM</name>